<dbReference type="InterPro" id="IPR016169">
    <property type="entry name" value="FAD-bd_PCMH_sub2"/>
</dbReference>
<reference evidence="7 8" key="1">
    <citation type="submission" date="2018-08" db="EMBL/GenBank/DDBJ databases">
        <title>Fulvimarina sp. 85, whole genome shotgun sequence.</title>
        <authorList>
            <person name="Tuo L."/>
        </authorList>
    </citation>
    <scope>NUCLEOTIDE SEQUENCE [LARGE SCALE GENOMIC DNA]</scope>
    <source>
        <strain evidence="7 8">85</strain>
    </source>
</reference>
<evidence type="ECO:0000256" key="5">
    <source>
        <dbReference type="ARBA" id="ARBA00023002"/>
    </source>
</evidence>
<protein>
    <submittedName>
        <fullName evidence="7">FAD-binding oxidoreductase</fullName>
    </submittedName>
</protein>
<dbReference type="InterPro" id="IPR016166">
    <property type="entry name" value="FAD-bd_PCMH"/>
</dbReference>
<evidence type="ECO:0000256" key="1">
    <source>
        <dbReference type="ARBA" id="ARBA00001974"/>
    </source>
</evidence>
<keyword evidence="8" id="KW-1185">Reference proteome</keyword>
<comment type="similarity">
    <text evidence="2">Belongs to the FAD-binding oxidoreductase/transferase type 4 family.</text>
</comment>
<proteinExistence type="inferred from homology"/>
<name>A0A371WYZ3_9HYPH</name>
<keyword evidence="4" id="KW-0274">FAD</keyword>
<dbReference type="Gene3D" id="3.30.70.2190">
    <property type="match status" value="1"/>
</dbReference>
<dbReference type="InterPro" id="IPR016167">
    <property type="entry name" value="FAD-bd_PCMH_sub1"/>
</dbReference>
<keyword evidence="5" id="KW-0560">Oxidoreductase</keyword>
<dbReference type="Gene3D" id="3.30.70.2740">
    <property type="match status" value="1"/>
</dbReference>
<dbReference type="InterPro" id="IPR016164">
    <property type="entry name" value="FAD-linked_Oxase-like_C"/>
</dbReference>
<dbReference type="GO" id="GO:0071949">
    <property type="term" value="F:FAD binding"/>
    <property type="evidence" value="ECO:0007669"/>
    <property type="project" value="InterPro"/>
</dbReference>
<dbReference type="InterPro" id="IPR051264">
    <property type="entry name" value="FAD-oxidored/transferase_4"/>
</dbReference>
<dbReference type="InterPro" id="IPR036318">
    <property type="entry name" value="FAD-bd_PCMH-like_sf"/>
</dbReference>
<comment type="caution">
    <text evidence="7">The sequence shown here is derived from an EMBL/GenBank/DDBJ whole genome shotgun (WGS) entry which is preliminary data.</text>
</comment>
<dbReference type="SUPFAM" id="SSF55103">
    <property type="entry name" value="FAD-linked oxidases, C-terminal domain"/>
    <property type="match status" value="1"/>
</dbReference>
<dbReference type="PANTHER" id="PTHR43716">
    <property type="entry name" value="D-2-HYDROXYGLUTARATE DEHYDROGENASE, MITOCHONDRIAL"/>
    <property type="match status" value="1"/>
</dbReference>
<evidence type="ECO:0000313" key="7">
    <source>
        <dbReference type="EMBL" id="RFC62210.1"/>
    </source>
</evidence>
<dbReference type="Gene3D" id="1.10.45.10">
    <property type="entry name" value="Vanillyl-alcohol Oxidase, Chain A, domain 4"/>
    <property type="match status" value="1"/>
</dbReference>
<dbReference type="AlphaFoldDB" id="A0A371WYZ3"/>
<dbReference type="RefSeq" id="WP_116684478.1">
    <property type="nucleotide sequence ID" value="NZ_QURL01000008.1"/>
</dbReference>
<dbReference type="Proteomes" id="UP000264310">
    <property type="component" value="Unassembled WGS sequence"/>
</dbReference>
<evidence type="ECO:0000256" key="3">
    <source>
        <dbReference type="ARBA" id="ARBA00022630"/>
    </source>
</evidence>
<keyword evidence="3" id="KW-0285">Flavoprotein</keyword>
<dbReference type="OrthoDB" id="9809290at2"/>
<evidence type="ECO:0000256" key="2">
    <source>
        <dbReference type="ARBA" id="ARBA00008000"/>
    </source>
</evidence>
<dbReference type="EMBL" id="QURL01000008">
    <property type="protein sequence ID" value="RFC62210.1"/>
    <property type="molecule type" value="Genomic_DNA"/>
</dbReference>
<dbReference type="InterPro" id="IPR006094">
    <property type="entry name" value="Oxid_FAD_bind_N"/>
</dbReference>
<evidence type="ECO:0000256" key="4">
    <source>
        <dbReference type="ARBA" id="ARBA00022827"/>
    </source>
</evidence>
<dbReference type="Pfam" id="PF01565">
    <property type="entry name" value="FAD_binding_4"/>
    <property type="match status" value="1"/>
</dbReference>
<gene>
    <name evidence="7" type="ORF">DYI37_17025</name>
</gene>
<dbReference type="Gene3D" id="3.30.43.10">
    <property type="entry name" value="Uridine Diphospho-n-acetylenolpyruvylglucosamine Reductase, domain 2"/>
    <property type="match status" value="1"/>
</dbReference>
<dbReference type="PANTHER" id="PTHR43716:SF1">
    <property type="entry name" value="D-2-HYDROXYGLUTARATE DEHYDROGENASE, MITOCHONDRIAL"/>
    <property type="match status" value="1"/>
</dbReference>
<dbReference type="Pfam" id="PF02913">
    <property type="entry name" value="FAD-oxidase_C"/>
    <property type="match status" value="1"/>
</dbReference>
<dbReference type="GO" id="GO:0016491">
    <property type="term" value="F:oxidoreductase activity"/>
    <property type="evidence" value="ECO:0007669"/>
    <property type="project" value="UniProtKB-KW"/>
</dbReference>
<dbReference type="Gene3D" id="3.30.465.10">
    <property type="match status" value="1"/>
</dbReference>
<dbReference type="SUPFAM" id="SSF56176">
    <property type="entry name" value="FAD-binding/transporter-associated domain-like"/>
    <property type="match status" value="1"/>
</dbReference>
<dbReference type="InterPro" id="IPR016171">
    <property type="entry name" value="Vanillyl_alc_oxidase_C-sub2"/>
</dbReference>
<dbReference type="GO" id="GO:0022904">
    <property type="term" value="P:respiratory electron transport chain"/>
    <property type="evidence" value="ECO:0007669"/>
    <property type="project" value="TreeGrafter"/>
</dbReference>
<evidence type="ECO:0000259" key="6">
    <source>
        <dbReference type="PROSITE" id="PS51387"/>
    </source>
</evidence>
<evidence type="ECO:0000313" key="8">
    <source>
        <dbReference type="Proteomes" id="UP000264310"/>
    </source>
</evidence>
<comment type="cofactor">
    <cofactor evidence="1">
        <name>FAD</name>
        <dbReference type="ChEBI" id="CHEBI:57692"/>
    </cofactor>
</comment>
<dbReference type="PROSITE" id="PS51387">
    <property type="entry name" value="FAD_PCMH"/>
    <property type="match status" value="1"/>
</dbReference>
<feature type="domain" description="FAD-binding PCMH-type" evidence="6">
    <location>
        <begin position="38"/>
        <end position="218"/>
    </location>
</feature>
<organism evidence="7 8">
    <name type="scientific">Fulvimarina endophytica</name>
    <dbReference type="NCBI Taxonomy" id="2293836"/>
    <lineage>
        <taxon>Bacteria</taxon>
        <taxon>Pseudomonadati</taxon>
        <taxon>Pseudomonadota</taxon>
        <taxon>Alphaproteobacteria</taxon>
        <taxon>Hyphomicrobiales</taxon>
        <taxon>Aurantimonadaceae</taxon>
        <taxon>Fulvimarina</taxon>
    </lineage>
</organism>
<accession>A0A371WYZ3</accession>
<dbReference type="InterPro" id="IPR004113">
    <property type="entry name" value="FAD-bd_oxidored_4_C"/>
</dbReference>
<sequence>MARSDLPEGFIERLKSLVGERNVRTGDEVRAMDPGWDPANLGAGVLARPGDTEDLAAVVRLCREAGVSIVTHGGLTGLVGGAISAEGQVILSTARLDAIERLDPVERTVVAGAGVTLQALQEAAAPHGLDVGIDLPSRGTATLGGMASTNAGGVMAFRNGVMRHRVLGLEAVLPDGTIFNDLTRVVKTSAGYDLKHLLVGAEGTLGAITRLALKLDPMPHARASALLSLPSVDAVLDTINIAIGMPGVDLRAAEAMWRPFLTLTSKALGWADPAIDLKAPVFLLLTIGGAEHGDLQNGLETLFEAVLDRHPDVGGLIAGSSLQEEEIWRLREDTDLVYRAFPAAPSFDISLPQSEIPAYLLRLEEDLAAIDPTLEPLIFGHLADGNLHIILNRPGSLDPDLRKRIEAAIYRDIASRGGSFSAEHGVGSKRIGALRATSDARKLDLMGQIKAVLDPSNLFNPGKLFAEPPSS</sequence>